<dbReference type="SUPFAM" id="SSF48452">
    <property type="entry name" value="TPR-like"/>
    <property type="match status" value="2"/>
</dbReference>
<dbReference type="GO" id="GO:0000155">
    <property type="term" value="F:phosphorelay sensor kinase activity"/>
    <property type="evidence" value="ECO:0007669"/>
    <property type="project" value="InterPro"/>
</dbReference>
<gene>
    <name evidence="13" type="ORF">E1898_05805</name>
</gene>
<dbReference type="InterPro" id="IPR019734">
    <property type="entry name" value="TPR_rpt"/>
</dbReference>
<dbReference type="SUPFAM" id="SSF55874">
    <property type="entry name" value="ATPase domain of HSP90 chaperone/DNA topoisomerase II/histidine kinase"/>
    <property type="match status" value="1"/>
</dbReference>
<keyword evidence="14" id="KW-1185">Reference proteome</keyword>
<keyword evidence="7" id="KW-0067">ATP-binding</keyword>
<keyword evidence="8" id="KW-0902">Two-component regulatory system</keyword>
<keyword evidence="11" id="KW-1133">Transmembrane helix</keyword>
<evidence type="ECO:0000256" key="11">
    <source>
        <dbReference type="SAM" id="Phobius"/>
    </source>
</evidence>
<sequence length="681" mass="77274">MKSSMTYPSHKEKIVKQTRFSRIKFGTSYMVLKKNYNHIKLRIWSSLLLFLVLSPYVFGQSPRQIVDSLLNSAQQENADETLAAIYGELGWTYAAINLDSAIYYGQLAVELSEKTGDQALLAQSYTDLGSGYLQKGQLQEASEVYLKSLEIREANRDSLGMAKVYNALGFILQRKYESDSAITYFLKALPIFEKEGALLNAATILNNIGVIYQNMSNYPKAIEFYERAAVMREAQKDFRNLIGSYANLGTTHKYLGNFDQAEEYFQKAIDLAIREDDPLNLAVSYRMYAFFLQEKGDMDRLEEVAQKGLEAARAVNALYEEATMEYALGVVENTKKNYKKAKEYLESAAEKFVSQGAEDDVFWPYLELITSFAALGDADSSRYYANLYQSTLRSKEEKAAKELTAELETKYQTALKDSQISEQQLQIRNKNFQLYGSLLMALVLGLVGYLLYKQQKLKNRQLEQEVELKEALAQIETQNKLQEQRLLIARDLHDNIGAQLTFIISSIENLKYFEPIKETLTPRYESIANFTKQTIRELRDTIWAMNSGAVTLEDLVGRVKNFIQQGKQSTDVKLEFVQEEGMDLSKKISSANSIQILRIVQEAVQNAVKYADASQIQVIFSLSENQLQFQVIDNGKGFDLEKVKAGNGLGNMQKRADEIEATLSVKSEIERGTEISLLLPL</sequence>
<evidence type="ECO:0000256" key="9">
    <source>
        <dbReference type="PROSITE-ProRule" id="PRU00339"/>
    </source>
</evidence>
<accession>A0A4R5V3W4</accession>
<dbReference type="InterPro" id="IPR011990">
    <property type="entry name" value="TPR-like_helical_dom_sf"/>
</dbReference>
<keyword evidence="11" id="KW-0812">Transmembrane</keyword>
<dbReference type="PANTHER" id="PTHR24421:SF10">
    <property type="entry name" value="NITRATE_NITRITE SENSOR PROTEIN NARQ"/>
    <property type="match status" value="1"/>
</dbReference>
<dbReference type="GO" id="GO:0016020">
    <property type="term" value="C:membrane"/>
    <property type="evidence" value="ECO:0007669"/>
    <property type="project" value="InterPro"/>
</dbReference>
<dbReference type="Pfam" id="PF13424">
    <property type="entry name" value="TPR_12"/>
    <property type="match status" value="2"/>
</dbReference>
<keyword evidence="3" id="KW-0597">Phosphoprotein</keyword>
<dbReference type="PROSITE" id="PS50109">
    <property type="entry name" value="HIS_KIN"/>
    <property type="match status" value="1"/>
</dbReference>
<dbReference type="InterPro" id="IPR050482">
    <property type="entry name" value="Sensor_HK_TwoCompSys"/>
</dbReference>
<dbReference type="Pfam" id="PF07730">
    <property type="entry name" value="HisKA_3"/>
    <property type="match status" value="1"/>
</dbReference>
<name>A0A4R5V3W4_9BACT</name>
<keyword evidence="6" id="KW-0418">Kinase</keyword>
<dbReference type="EMBL" id="SMUW01000030">
    <property type="protein sequence ID" value="TDK46563.1"/>
    <property type="molecule type" value="Genomic_DNA"/>
</dbReference>
<dbReference type="InterPro" id="IPR003594">
    <property type="entry name" value="HATPase_dom"/>
</dbReference>
<dbReference type="AlphaFoldDB" id="A0A4R5V3W4"/>
<dbReference type="Proteomes" id="UP000295438">
    <property type="component" value="Unassembled WGS sequence"/>
</dbReference>
<dbReference type="GO" id="GO:0005524">
    <property type="term" value="F:ATP binding"/>
    <property type="evidence" value="ECO:0007669"/>
    <property type="project" value="UniProtKB-KW"/>
</dbReference>
<dbReference type="Gene3D" id="1.20.5.1930">
    <property type="match status" value="1"/>
</dbReference>
<protein>
    <recommendedName>
        <fullName evidence="2">histidine kinase</fullName>
        <ecNumber evidence="2">2.7.13.3</ecNumber>
    </recommendedName>
</protein>
<proteinExistence type="predicted"/>
<keyword evidence="9" id="KW-0802">TPR repeat</keyword>
<comment type="caution">
    <text evidence="13">The sequence shown here is derived from an EMBL/GenBank/DDBJ whole genome shotgun (WGS) entry which is preliminary data.</text>
</comment>
<evidence type="ECO:0000313" key="13">
    <source>
        <dbReference type="EMBL" id="TDK46563.1"/>
    </source>
</evidence>
<feature type="transmembrane region" description="Helical" evidence="11">
    <location>
        <begin position="432"/>
        <end position="452"/>
    </location>
</feature>
<dbReference type="PROSITE" id="PS50293">
    <property type="entry name" value="TPR_REGION"/>
    <property type="match status" value="1"/>
</dbReference>
<dbReference type="PANTHER" id="PTHR24421">
    <property type="entry name" value="NITRATE/NITRITE SENSOR PROTEIN NARX-RELATED"/>
    <property type="match status" value="1"/>
</dbReference>
<evidence type="ECO:0000256" key="4">
    <source>
        <dbReference type="ARBA" id="ARBA00022679"/>
    </source>
</evidence>
<evidence type="ECO:0000256" key="6">
    <source>
        <dbReference type="ARBA" id="ARBA00022777"/>
    </source>
</evidence>
<evidence type="ECO:0000256" key="8">
    <source>
        <dbReference type="ARBA" id="ARBA00023012"/>
    </source>
</evidence>
<evidence type="ECO:0000256" key="5">
    <source>
        <dbReference type="ARBA" id="ARBA00022741"/>
    </source>
</evidence>
<keyword evidence="4" id="KW-0808">Transferase</keyword>
<dbReference type="EC" id="2.7.13.3" evidence="2"/>
<evidence type="ECO:0000259" key="12">
    <source>
        <dbReference type="PROSITE" id="PS50109"/>
    </source>
</evidence>
<comment type="catalytic activity">
    <reaction evidence="1">
        <text>ATP + protein L-histidine = ADP + protein N-phospho-L-histidine.</text>
        <dbReference type="EC" id="2.7.13.3"/>
    </reaction>
</comment>
<feature type="repeat" description="TPR" evidence="9">
    <location>
        <begin position="202"/>
        <end position="235"/>
    </location>
</feature>
<dbReference type="CDD" id="cd16917">
    <property type="entry name" value="HATPase_UhpB-NarQ-NarX-like"/>
    <property type="match status" value="1"/>
</dbReference>
<keyword evidence="11" id="KW-0472">Membrane</keyword>
<dbReference type="InterPro" id="IPR011712">
    <property type="entry name" value="Sig_transdc_His_kin_sub3_dim/P"/>
</dbReference>
<evidence type="ECO:0000313" key="14">
    <source>
        <dbReference type="Proteomes" id="UP000295438"/>
    </source>
</evidence>
<dbReference type="InterPro" id="IPR036890">
    <property type="entry name" value="HATPase_C_sf"/>
</dbReference>
<feature type="coiled-coil region" evidence="10">
    <location>
        <begin position="452"/>
        <end position="485"/>
    </location>
</feature>
<dbReference type="SMART" id="SM00387">
    <property type="entry name" value="HATPase_c"/>
    <property type="match status" value="1"/>
</dbReference>
<dbReference type="InterPro" id="IPR006597">
    <property type="entry name" value="Sel1-like"/>
</dbReference>
<evidence type="ECO:0000256" key="2">
    <source>
        <dbReference type="ARBA" id="ARBA00012438"/>
    </source>
</evidence>
<evidence type="ECO:0000256" key="1">
    <source>
        <dbReference type="ARBA" id="ARBA00000085"/>
    </source>
</evidence>
<keyword evidence="10" id="KW-0175">Coiled coil</keyword>
<evidence type="ECO:0000256" key="10">
    <source>
        <dbReference type="SAM" id="Coils"/>
    </source>
</evidence>
<evidence type="ECO:0000256" key="7">
    <source>
        <dbReference type="ARBA" id="ARBA00022840"/>
    </source>
</evidence>
<evidence type="ECO:0000256" key="3">
    <source>
        <dbReference type="ARBA" id="ARBA00022553"/>
    </source>
</evidence>
<dbReference type="Pfam" id="PF02518">
    <property type="entry name" value="HATPase_c"/>
    <property type="match status" value="1"/>
</dbReference>
<feature type="repeat" description="TPR" evidence="9">
    <location>
        <begin position="242"/>
        <end position="275"/>
    </location>
</feature>
<feature type="repeat" description="TPR" evidence="9">
    <location>
        <begin position="122"/>
        <end position="155"/>
    </location>
</feature>
<dbReference type="PROSITE" id="PS50005">
    <property type="entry name" value="TPR"/>
    <property type="match status" value="3"/>
</dbReference>
<dbReference type="SMART" id="SM00671">
    <property type="entry name" value="SEL1"/>
    <property type="match status" value="3"/>
</dbReference>
<dbReference type="GO" id="GO:0046983">
    <property type="term" value="F:protein dimerization activity"/>
    <property type="evidence" value="ECO:0007669"/>
    <property type="project" value="InterPro"/>
</dbReference>
<feature type="domain" description="Histidine kinase" evidence="12">
    <location>
        <begin position="491"/>
        <end position="681"/>
    </location>
</feature>
<dbReference type="Gene3D" id="3.30.565.10">
    <property type="entry name" value="Histidine kinase-like ATPase, C-terminal domain"/>
    <property type="match status" value="1"/>
</dbReference>
<dbReference type="SMART" id="SM00028">
    <property type="entry name" value="TPR"/>
    <property type="match status" value="5"/>
</dbReference>
<reference evidence="13 14" key="1">
    <citation type="submission" date="2019-03" db="EMBL/GenBank/DDBJ databases">
        <title>Algoriphagus aquimaris sp. nov., isolated form marine sediment in Pohang, Korea.</title>
        <authorList>
            <person name="Kim J."/>
            <person name="Yoon S.-H."/>
            <person name="Lee S.-S."/>
        </authorList>
    </citation>
    <scope>NUCLEOTIDE SEQUENCE [LARGE SCALE GENOMIC DNA]</scope>
    <source>
        <strain evidence="13 14">F21</strain>
    </source>
</reference>
<dbReference type="InterPro" id="IPR005467">
    <property type="entry name" value="His_kinase_dom"/>
</dbReference>
<organism evidence="13 14">
    <name type="scientific">Algoriphagus formosus</name>
    <dbReference type="NCBI Taxonomy" id="2007308"/>
    <lineage>
        <taxon>Bacteria</taxon>
        <taxon>Pseudomonadati</taxon>
        <taxon>Bacteroidota</taxon>
        <taxon>Cytophagia</taxon>
        <taxon>Cytophagales</taxon>
        <taxon>Cyclobacteriaceae</taxon>
        <taxon>Algoriphagus</taxon>
    </lineage>
</organism>
<dbReference type="Gene3D" id="1.25.40.10">
    <property type="entry name" value="Tetratricopeptide repeat domain"/>
    <property type="match status" value="1"/>
</dbReference>
<keyword evidence="5" id="KW-0547">Nucleotide-binding</keyword>